<dbReference type="SUPFAM" id="SSF55144">
    <property type="entry name" value="LigT-like"/>
    <property type="match status" value="1"/>
</dbReference>
<sequence length="247" mass="27712">MDSTYLLGSLFQKKITLIFLILLFNRLTLSTSIQLDIHLVLEPNKCLSNTANEANLHLQKQSSSEQISFDKSLPHVTLYLTDFQSEFIPDLISTLRQSLNSTQLIVEISNVMVNGAYSMYQIENTSGMQTLSDSIVQSTKGFITPNQTIPEWVYNLPEPMRSQKIAYVKKYGSPNVLDGFDPHITVGYDDVAPEPSRRKILETVLQTSQCCRKGFSDKIGIGVVGDFGTVLYDLIEIPFEDGVYAIK</sequence>
<dbReference type="PANTHER" id="PTHR38081">
    <property type="entry name" value="WAP DOMAIN-CONTAINING PROTEIN"/>
    <property type="match status" value="1"/>
</dbReference>
<dbReference type="EMBL" id="BLLK01000020">
    <property type="protein sequence ID" value="GFH45157.1"/>
    <property type="molecule type" value="Genomic_DNA"/>
</dbReference>
<dbReference type="Proteomes" id="UP001054902">
    <property type="component" value="Unassembled WGS sequence"/>
</dbReference>
<accession>A0AAD3CFH8</accession>
<evidence type="ECO:0000313" key="2">
    <source>
        <dbReference type="Proteomes" id="UP001054902"/>
    </source>
</evidence>
<proteinExistence type="predicted"/>
<keyword evidence="2" id="KW-1185">Reference proteome</keyword>
<comment type="caution">
    <text evidence="1">The sequence shown here is derived from an EMBL/GenBank/DDBJ whole genome shotgun (WGS) entry which is preliminary data.</text>
</comment>
<name>A0AAD3CFH8_9STRA</name>
<gene>
    <name evidence="1" type="ORF">CTEN210_01631</name>
</gene>
<protein>
    <submittedName>
        <fullName evidence="1">Uncharacterized protein</fullName>
    </submittedName>
</protein>
<organism evidence="1 2">
    <name type="scientific">Chaetoceros tenuissimus</name>
    <dbReference type="NCBI Taxonomy" id="426638"/>
    <lineage>
        <taxon>Eukaryota</taxon>
        <taxon>Sar</taxon>
        <taxon>Stramenopiles</taxon>
        <taxon>Ochrophyta</taxon>
        <taxon>Bacillariophyta</taxon>
        <taxon>Coscinodiscophyceae</taxon>
        <taxon>Chaetocerotophycidae</taxon>
        <taxon>Chaetocerotales</taxon>
        <taxon>Chaetocerotaceae</taxon>
        <taxon>Chaetoceros</taxon>
    </lineage>
</organism>
<dbReference type="InterPro" id="IPR009097">
    <property type="entry name" value="Cyclic_Pdiesterase"/>
</dbReference>
<reference evidence="1 2" key="1">
    <citation type="journal article" date="2021" name="Sci. Rep.">
        <title>The genome of the diatom Chaetoceros tenuissimus carries an ancient integrated fragment of an extant virus.</title>
        <authorList>
            <person name="Hongo Y."/>
            <person name="Kimura K."/>
            <person name="Takaki Y."/>
            <person name="Yoshida Y."/>
            <person name="Baba S."/>
            <person name="Kobayashi G."/>
            <person name="Nagasaki K."/>
            <person name="Hano T."/>
            <person name="Tomaru Y."/>
        </authorList>
    </citation>
    <scope>NUCLEOTIDE SEQUENCE [LARGE SCALE GENOMIC DNA]</scope>
    <source>
        <strain evidence="1 2">NIES-3715</strain>
    </source>
</reference>
<dbReference type="PANTHER" id="PTHR38081:SF1">
    <property type="entry name" value="WAP DOMAIN-CONTAINING PROTEIN"/>
    <property type="match status" value="1"/>
</dbReference>
<evidence type="ECO:0000313" key="1">
    <source>
        <dbReference type="EMBL" id="GFH45157.1"/>
    </source>
</evidence>
<dbReference type="AlphaFoldDB" id="A0AAD3CFH8"/>